<keyword evidence="12" id="KW-1185">Reference proteome</keyword>
<evidence type="ECO:0000256" key="5">
    <source>
        <dbReference type="ARBA" id="ARBA00023136"/>
    </source>
</evidence>
<dbReference type="InterPro" id="IPR001054">
    <property type="entry name" value="A/G_cyclase"/>
</dbReference>
<keyword evidence="3" id="KW-0547">Nucleotide-binding</keyword>
<dbReference type="GO" id="GO:0001653">
    <property type="term" value="F:peptide receptor activity"/>
    <property type="evidence" value="ECO:0007669"/>
    <property type="project" value="TreeGrafter"/>
</dbReference>
<dbReference type="GO" id="GO:0000166">
    <property type="term" value="F:nucleotide binding"/>
    <property type="evidence" value="ECO:0007669"/>
    <property type="project" value="UniProtKB-KW"/>
</dbReference>
<feature type="compositionally biased region" description="Basic and acidic residues" evidence="8">
    <location>
        <begin position="398"/>
        <end position="408"/>
    </location>
</feature>
<dbReference type="PROSITE" id="PS00452">
    <property type="entry name" value="GUANYLATE_CYCLASE_1"/>
    <property type="match status" value="1"/>
</dbReference>
<feature type="region of interest" description="Disordered" evidence="8">
    <location>
        <begin position="364"/>
        <end position="453"/>
    </location>
</feature>
<dbReference type="GO" id="GO:0035556">
    <property type="term" value="P:intracellular signal transduction"/>
    <property type="evidence" value="ECO:0007669"/>
    <property type="project" value="InterPro"/>
</dbReference>
<feature type="region of interest" description="Disordered" evidence="8">
    <location>
        <begin position="110"/>
        <end position="289"/>
    </location>
</feature>
<dbReference type="PROSITE" id="PS50125">
    <property type="entry name" value="GUANYLATE_CYCLASE_2"/>
    <property type="match status" value="1"/>
</dbReference>
<feature type="region of interest" description="Disordered" evidence="8">
    <location>
        <begin position="1378"/>
        <end position="1399"/>
    </location>
</feature>
<evidence type="ECO:0000256" key="8">
    <source>
        <dbReference type="SAM" id="MobiDB-lite"/>
    </source>
</evidence>
<accession>A0A9W6F298</accession>
<feature type="region of interest" description="Disordered" evidence="8">
    <location>
        <begin position="472"/>
        <end position="529"/>
    </location>
</feature>
<dbReference type="InterPro" id="IPR050401">
    <property type="entry name" value="Cyclic_nucleotide_synthase"/>
</dbReference>
<protein>
    <recommendedName>
        <fullName evidence="10">Guanylate cyclase domain-containing protein</fullName>
    </recommendedName>
</protein>
<feature type="compositionally biased region" description="Basic and acidic residues" evidence="8">
    <location>
        <begin position="477"/>
        <end position="496"/>
    </location>
</feature>
<evidence type="ECO:0000259" key="10">
    <source>
        <dbReference type="PROSITE" id="PS50125"/>
    </source>
</evidence>
<feature type="region of interest" description="Disordered" evidence="8">
    <location>
        <begin position="952"/>
        <end position="985"/>
    </location>
</feature>
<keyword evidence="6 7" id="KW-0456">Lyase</keyword>
<evidence type="ECO:0000256" key="3">
    <source>
        <dbReference type="ARBA" id="ARBA00022741"/>
    </source>
</evidence>
<dbReference type="OrthoDB" id="548029at2759"/>
<keyword evidence="4" id="KW-1133">Transmembrane helix</keyword>
<feature type="compositionally biased region" description="Basic and acidic residues" evidence="8">
    <location>
        <begin position="112"/>
        <end position="127"/>
    </location>
</feature>
<dbReference type="PANTHER" id="PTHR11920">
    <property type="entry name" value="GUANYLYL CYCLASE"/>
    <property type="match status" value="1"/>
</dbReference>
<dbReference type="Pfam" id="PF00211">
    <property type="entry name" value="Guanylate_cyc"/>
    <property type="match status" value="1"/>
</dbReference>
<evidence type="ECO:0000256" key="4">
    <source>
        <dbReference type="ARBA" id="ARBA00022989"/>
    </source>
</evidence>
<evidence type="ECO:0000313" key="12">
    <source>
        <dbReference type="Proteomes" id="UP001165080"/>
    </source>
</evidence>
<feature type="compositionally biased region" description="Low complexity" evidence="8">
    <location>
        <begin position="622"/>
        <end position="633"/>
    </location>
</feature>
<feature type="signal peptide" evidence="9">
    <location>
        <begin position="1"/>
        <end position="16"/>
    </location>
</feature>
<dbReference type="PANTHER" id="PTHR11920:SF335">
    <property type="entry name" value="GUANYLATE CYCLASE"/>
    <property type="match status" value="1"/>
</dbReference>
<dbReference type="FunFam" id="3.30.70.1230:FF:000057">
    <property type="entry name" value="Guanylate cyclase"/>
    <property type="match status" value="1"/>
</dbReference>
<feature type="compositionally biased region" description="Low complexity" evidence="8">
    <location>
        <begin position="419"/>
        <end position="436"/>
    </location>
</feature>
<dbReference type="GO" id="GO:0004383">
    <property type="term" value="F:guanylate cyclase activity"/>
    <property type="evidence" value="ECO:0007669"/>
    <property type="project" value="TreeGrafter"/>
</dbReference>
<feature type="compositionally biased region" description="Low complexity" evidence="8">
    <location>
        <begin position="655"/>
        <end position="667"/>
    </location>
</feature>
<gene>
    <name evidence="11" type="primary">PLEST006445</name>
    <name evidence="11" type="ORF">PLESTB_000780800</name>
</gene>
<feature type="compositionally biased region" description="Low complexity" evidence="8">
    <location>
        <begin position="146"/>
        <end position="157"/>
    </location>
</feature>
<evidence type="ECO:0000256" key="9">
    <source>
        <dbReference type="SAM" id="SignalP"/>
    </source>
</evidence>
<dbReference type="EMBL" id="BRXU01000008">
    <property type="protein sequence ID" value="GLC53727.1"/>
    <property type="molecule type" value="Genomic_DNA"/>
</dbReference>
<evidence type="ECO:0000313" key="11">
    <source>
        <dbReference type="EMBL" id="GLC53727.1"/>
    </source>
</evidence>
<feature type="compositionally biased region" description="Polar residues" evidence="8">
    <location>
        <begin position="223"/>
        <end position="238"/>
    </location>
</feature>
<feature type="domain" description="Guanylate cyclase" evidence="10">
    <location>
        <begin position="1079"/>
        <end position="1221"/>
    </location>
</feature>
<dbReference type="Proteomes" id="UP001165080">
    <property type="component" value="Unassembled WGS sequence"/>
</dbReference>
<evidence type="ECO:0000256" key="2">
    <source>
        <dbReference type="ARBA" id="ARBA00022692"/>
    </source>
</evidence>
<feature type="compositionally biased region" description="Acidic residues" evidence="8">
    <location>
        <begin position="781"/>
        <end position="811"/>
    </location>
</feature>
<feature type="compositionally biased region" description="Polar residues" evidence="8">
    <location>
        <begin position="715"/>
        <end position="725"/>
    </location>
</feature>
<organism evidence="11 12">
    <name type="scientific">Pleodorina starrii</name>
    <dbReference type="NCBI Taxonomy" id="330485"/>
    <lineage>
        <taxon>Eukaryota</taxon>
        <taxon>Viridiplantae</taxon>
        <taxon>Chlorophyta</taxon>
        <taxon>core chlorophytes</taxon>
        <taxon>Chlorophyceae</taxon>
        <taxon>CS clade</taxon>
        <taxon>Chlamydomonadales</taxon>
        <taxon>Volvocaceae</taxon>
        <taxon>Pleodorina</taxon>
    </lineage>
</organism>
<name>A0A9W6F298_9CHLO</name>
<comment type="caution">
    <text evidence="11">The sequence shown here is derived from an EMBL/GenBank/DDBJ whole genome shotgun (WGS) entry which is preliminary data.</text>
</comment>
<dbReference type="CDD" id="cd07302">
    <property type="entry name" value="CHD"/>
    <property type="match status" value="1"/>
</dbReference>
<keyword evidence="5" id="KW-0472">Membrane</keyword>
<dbReference type="SUPFAM" id="SSF55073">
    <property type="entry name" value="Nucleotide cyclase"/>
    <property type="match status" value="1"/>
</dbReference>
<reference evidence="11 12" key="1">
    <citation type="journal article" date="2023" name="Commun. Biol.">
        <title>Reorganization of the ancestral sex-determining regions during the evolution of trioecy in Pleodorina starrii.</title>
        <authorList>
            <person name="Takahashi K."/>
            <person name="Suzuki S."/>
            <person name="Kawai-Toyooka H."/>
            <person name="Yamamoto K."/>
            <person name="Hamaji T."/>
            <person name="Ootsuki R."/>
            <person name="Yamaguchi H."/>
            <person name="Kawachi M."/>
            <person name="Higashiyama T."/>
            <person name="Nozaki H."/>
        </authorList>
    </citation>
    <scope>NUCLEOTIDE SEQUENCE [LARGE SCALE GENOMIC DNA]</scope>
    <source>
        <strain evidence="11 12">NIES-4479</strain>
    </source>
</reference>
<feature type="region of interest" description="Disordered" evidence="8">
    <location>
        <begin position="1028"/>
        <end position="1055"/>
    </location>
</feature>
<evidence type="ECO:0000256" key="1">
    <source>
        <dbReference type="ARBA" id="ARBA00004370"/>
    </source>
</evidence>
<feature type="compositionally biased region" description="Gly residues" evidence="8">
    <location>
        <begin position="641"/>
        <end position="654"/>
    </location>
</feature>
<dbReference type="InterPro" id="IPR029787">
    <property type="entry name" value="Nucleotide_cyclase"/>
</dbReference>
<feature type="compositionally biased region" description="Low complexity" evidence="8">
    <location>
        <begin position="166"/>
        <end position="196"/>
    </location>
</feature>
<evidence type="ECO:0000256" key="6">
    <source>
        <dbReference type="ARBA" id="ARBA00023239"/>
    </source>
</evidence>
<keyword evidence="2" id="KW-0812">Transmembrane</keyword>
<dbReference type="GO" id="GO:0004016">
    <property type="term" value="F:adenylate cyclase activity"/>
    <property type="evidence" value="ECO:0007669"/>
    <property type="project" value="TreeGrafter"/>
</dbReference>
<dbReference type="Gene3D" id="3.30.70.1230">
    <property type="entry name" value="Nucleotide cyclase"/>
    <property type="match status" value="1"/>
</dbReference>
<feature type="chain" id="PRO_5040847819" description="Guanylate cyclase domain-containing protein" evidence="9">
    <location>
        <begin position="17"/>
        <end position="1399"/>
    </location>
</feature>
<dbReference type="GO" id="GO:0005886">
    <property type="term" value="C:plasma membrane"/>
    <property type="evidence" value="ECO:0007669"/>
    <property type="project" value="TreeGrafter"/>
</dbReference>
<dbReference type="InterPro" id="IPR018297">
    <property type="entry name" value="A/G_cyclase_CS"/>
</dbReference>
<comment type="subcellular location">
    <subcellularLocation>
        <location evidence="1">Membrane</location>
    </subcellularLocation>
</comment>
<feature type="compositionally biased region" description="Pro residues" evidence="8">
    <location>
        <begin position="517"/>
        <end position="527"/>
    </location>
</feature>
<comment type="similarity">
    <text evidence="7">Belongs to the adenylyl cyclase class-4/guanylyl cyclase family.</text>
</comment>
<proteinExistence type="inferred from homology"/>
<sequence length="1399" mass="143313">MAEHLAGFLPFAIVLGATTGDVKYASPATENVLGCAIREENAGRTPAAPCLPTDASMLDLTLSERLDFLAGLLAPDMAEMLLNGLREQLAKGALAPDAWGLIMLPNAVAQSTHHEQRSGGEDTRSDSQELAEADDMPATAHQHALPRSGPSSGMSPGAPEPPPPQQQQQQPQDGQPLQVPSPQRQQQPQPDVLRQEPPQPAPQQPPRQLQPQQASHQHPPRTVQAQGGTQEHPSSSHDVGSGPVAAAPQRQDTDRAQPRMLRPPRALTSDGDDGNPERWRTGGQGDSSQQPYYLTELAQLQNQTYPLMDAVGQPSMAAALRSHDNNVRRILLDSAESVQQFIGMLPPRTDVGIGGGGENHGVLFGGVSSADGGGGSGSGQRRRPLRRGFPIESGPSDADQRGPLDDSARLQNAGGGDGAPTAAAAAAEDPAAGGSAAEHDAPPASPAANDGGDAAVAPVGAVLRPFSQTPTQLLAPRRVEPIEEVDESRLLSRPSEDAPPPPQQQQSEQYPGSELPQPQPPPLPLPHSAPACGAAAGAATAGLVVVGAAAAAAAGGAAPGMLDPETSPFTYASVEASQHEGQRRQQQHGLEPWLPEHQLAALAAHPRQEQHRPTASAHMAHQMQQQRQQPQQLQHRRRSSGGNGGGGGGGGAAWPGGADARAAGPSSRVRRMSTRSRLDTLLQAYDAGPEAKARQGRRRRRRRAGGSGGTGSGSPCTGSPAQTDSGAGPGRLMVVGTGGTAPAHDVTGSGSSDGEETHRTLRAVGGSRRGGGDDSGRSAEGCEDEEEEEEEEDASEAEGEESDGGDDDDGGGDAQWEELAGRWHHVRLQLVMPAAAAAAATAAGPSSAPQPQPPGHEPLLLLVVTDVDELVRTTGAVEAELVGLQARYSRLETLLAHEHKLLEAVFPRQAIEHMTRVIASRSSTSGRMTAPPPRAAAVAALEAVRFSLTGRSELPHGGSSAPVPHLRAPATSVPGTWPHPAAGLATQPDVGASALLLPRGAAAQSEPADGPNNRRLRRLRHQNQILQRNSATGRAPPPPAAAAADGGGGAASAADSPLPAALGPVDAATPLASAHRCVTVLFADIVGFTSMCNCLQPLEVMSFLNGLFTRFDTLCDICGVYKVETIGDCFMAVGGLITVDGEGFKAVRGDGCQDELHALKVMSFAKAMLREVGQMAMPHNGAPLQLRVGLHSGPVTAGIVGTKMPRFCLFGDTVNTASRMESTCEPGAIHASAATRELLPGESWAATGGVQVKGKGEMQTYLWRPPPGFAFAKAGFSASVSTLGNTDGAGASEAAGSGASWSPAAATAATAAAGGTTNRAAVSDGEVVRQQLMLLRQMTHQQGGASGLAAAAQGAGGAGRAAAAAAAGAGAAAAAAAGSSRMAKAPLDRSSGVSPPGAS</sequence>
<evidence type="ECO:0000256" key="7">
    <source>
        <dbReference type="RuleBase" id="RU000405"/>
    </source>
</evidence>
<feature type="compositionally biased region" description="Basic residues" evidence="8">
    <location>
        <begin position="694"/>
        <end position="704"/>
    </location>
</feature>
<feature type="region of interest" description="Disordered" evidence="8">
    <location>
        <begin position="604"/>
        <end position="815"/>
    </location>
</feature>
<keyword evidence="9" id="KW-0732">Signal</keyword>
<dbReference type="GO" id="GO:0007168">
    <property type="term" value="P:receptor guanylyl cyclase signaling pathway"/>
    <property type="evidence" value="ECO:0007669"/>
    <property type="project" value="TreeGrafter"/>
</dbReference>
<dbReference type="SMART" id="SM00044">
    <property type="entry name" value="CYCc"/>
    <property type="match status" value="1"/>
</dbReference>